<dbReference type="PROSITE" id="PS00636">
    <property type="entry name" value="DNAJ_1"/>
    <property type="match status" value="1"/>
</dbReference>
<keyword evidence="5" id="KW-1185">Reference proteome</keyword>
<dbReference type="OrthoDB" id="66964at2759"/>
<feature type="region of interest" description="Disordered" evidence="1">
    <location>
        <begin position="373"/>
        <end position="397"/>
    </location>
</feature>
<organism evidence="3 4">
    <name type="scientific">Punica granatum</name>
    <name type="common">Pomegranate</name>
    <dbReference type="NCBI Taxonomy" id="22663"/>
    <lineage>
        <taxon>Eukaryota</taxon>
        <taxon>Viridiplantae</taxon>
        <taxon>Streptophyta</taxon>
        <taxon>Embryophyta</taxon>
        <taxon>Tracheophyta</taxon>
        <taxon>Spermatophyta</taxon>
        <taxon>Magnoliopsida</taxon>
        <taxon>eudicotyledons</taxon>
        <taxon>Gunneridae</taxon>
        <taxon>Pentapetalae</taxon>
        <taxon>rosids</taxon>
        <taxon>malvids</taxon>
        <taxon>Myrtales</taxon>
        <taxon>Lythraceae</taxon>
        <taxon>Punica</taxon>
    </lineage>
</organism>
<feature type="compositionally biased region" description="Low complexity" evidence="1">
    <location>
        <begin position="315"/>
        <end position="329"/>
    </location>
</feature>
<dbReference type="Proteomes" id="UP000197138">
    <property type="component" value="Unassembled WGS sequence"/>
</dbReference>
<dbReference type="InterPro" id="IPR056988">
    <property type="entry name" value="Zn_ribbon_pln"/>
</dbReference>
<dbReference type="InterPro" id="IPR036869">
    <property type="entry name" value="J_dom_sf"/>
</dbReference>
<gene>
    <name evidence="6" type="primary">LOC116199767</name>
    <name evidence="3" type="ORF">CDL15_Pgr024037</name>
</gene>
<dbReference type="AlphaFoldDB" id="A0A218XYD3"/>
<evidence type="ECO:0000313" key="6">
    <source>
        <dbReference type="RefSeq" id="XP_031386108.1"/>
    </source>
</evidence>
<dbReference type="GeneID" id="116199767"/>
<dbReference type="InterPro" id="IPR001623">
    <property type="entry name" value="DnaJ_domain"/>
</dbReference>
<dbReference type="SMART" id="SM00271">
    <property type="entry name" value="DnaJ"/>
    <property type="match status" value="1"/>
</dbReference>
<dbReference type="Pfam" id="PF23551">
    <property type="entry name" value="Zn_ribbon_20"/>
    <property type="match status" value="1"/>
</dbReference>
<dbReference type="InterPro" id="IPR024593">
    <property type="entry name" value="DUF3444"/>
</dbReference>
<sequence length="658" mass="73914">MDCNKDEAIRAKEIAEKKFASKDAIGAMKFALKAQNLYPELDGIQQMISTLDVHIAAQSKESGECDWYRILGVDPRADDDTVRKQYRKLALSLHPDKNKSVGADEAFKLVSQAWSSLSDRVKRAAYDQRRISKMILSQKVATPNGGVPPAAPRANGFHNSSKTASSSVRTHKSNFHSGQHVHKQKANTFWTVCHRCKTQYEYLRVYLNHNLLCPNCHKAFFAIEIAPPPSNVQRSSKHRNHSHPKDNQAAHHTNAQWGPSSGGGSSSAANAFHQAYTKVKRDREEGQGAMKREEAIRRKSALASASKRKGSANDMSFSSQKKVSSSMGSTEICGSSLVPKPGSMRASIEPDLRKIIMEKAMMEIRNKLDGGKLSTVEETAREEDQNGDKRATGDNFNEPMDMDSAIKKFFFHLCIDVPNPDFHDFDKDRVENSFAENQVWATYDDADGMPRRYALIHNVISSNPFKIQISWLIPRTYNHNGLLSWATCGFPVTCGDFAVGRREIIESLNSFSHKVRWTRGSSCAIRIFPRKGDVWALYRNWCPDWNELTASEEIQKYNLVEVLEDFDEELGVTVVPLVKVAGFKTMFHHHLDSREVKQIPIEEMSRFSHYVPSFLHRGQEAPSAPKGCKELDPAATPNELSHIVADAKEEILDKGEPV</sequence>
<dbReference type="Proteomes" id="UP000515151">
    <property type="component" value="Chromosome 3"/>
</dbReference>
<dbReference type="Pfam" id="PF00226">
    <property type="entry name" value="DnaJ"/>
    <property type="match status" value="1"/>
</dbReference>
<name>A0A218XYD3_PUNGR</name>
<reference evidence="3" key="2">
    <citation type="submission" date="2017-06" db="EMBL/GenBank/DDBJ databases">
        <title>The pomegranate genome and the genomics of punicalagin biosynthesis.</title>
        <authorList>
            <person name="Xu C."/>
        </authorList>
    </citation>
    <scope>NUCLEOTIDE SEQUENCE [LARGE SCALE GENOMIC DNA]</scope>
    <source>
        <tissue evidence="3">Fresh leaf</tissue>
    </source>
</reference>
<dbReference type="Gene3D" id="1.10.287.110">
    <property type="entry name" value="DnaJ domain"/>
    <property type="match status" value="1"/>
</dbReference>
<dbReference type="PANTHER" id="PTHR44137:SF58">
    <property type="entry name" value="J DOMAIN-CONTAINING PROTEIN"/>
    <property type="match status" value="1"/>
</dbReference>
<protein>
    <submittedName>
        <fullName evidence="6">Uncharacterized protein LOC116199767</fullName>
    </submittedName>
</protein>
<feature type="compositionally biased region" description="Basic and acidic residues" evidence="1">
    <location>
        <begin position="378"/>
        <end position="392"/>
    </location>
</feature>
<evidence type="ECO:0000256" key="1">
    <source>
        <dbReference type="SAM" id="MobiDB-lite"/>
    </source>
</evidence>
<reference evidence="4" key="1">
    <citation type="journal article" date="2017" name="Plant J.">
        <title>The pomegranate (Punica granatum L.) genome and the genomics of punicalagin biosynthesis.</title>
        <authorList>
            <person name="Qin G."/>
            <person name="Xu C."/>
            <person name="Ming R."/>
            <person name="Tang H."/>
            <person name="Guyot R."/>
            <person name="Kramer E.M."/>
            <person name="Hu Y."/>
            <person name="Yi X."/>
            <person name="Qi Y."/>
            <person name="Xu X."/>
            <person name="Gao Z."/>
            <person name="Pan H."/>
            <person name="Jian J."/>
            <person name="Tian Y."/>
            <person name="Yue Z."/>
            <person name="Xu Y."/>
        </authorList>
    </citation>
    <scope>NUCLEOTIDE SEQUENCE [LARGE SCALE GENOMIC DNA]</scope>
    <source>
        <strain evidence="4">cv. Dabenzi</strain>
    </source>
</reference>
<feature type="compositionally biased region" description="Polar residues" evidence="1">
    <location>
        <begin position="157"/>
        <end position="166"/>
    </location>
</feature>
<dbReference type="Pfam" id="PF11926">
    <property type="entry name" value="DUF3444"/>
    <property type="match status" value="1"/>
</dbReference>
<dbReference type="InterPro" id="IPR018253">
    <property type="entry name" value="DnaJ_domain_CS"/>
</dbReference>
<feature type="domain" description="J" evidence="2">
    <location>
        <begin position="66"/>
        <end position="130"/>
    </location>
</feature>
<evidence type="ECO:0000259" key="2">
    <source>
        <dbReference type="PROSITE" id="PS50076"/>
    </source>
</evidence>
<feature type="compositionally biased region" description="Polar residues" evidence="1">
    <location>
        <begin position="250"/>
        <end position="259"/>
    </location>
</feature>
<dbReference type="PRINTS" id="PR00625">
    <property type="entry name" value="JDOMAIN"/>
</dbReference>
<reference evidence="5" key="3">
    <citation type="journal article" date="2020" name="Plant Biotechnol. J.">
        <title>The pomegranate (Punica granatum L.) draft genome dissects genetic divergence between soft- and hard-seeded cultivars.</title>
        <authorList>
            <person name="Luo X."/>
            <person name="Li H."/>
            <person name="Wu Z."/>
            <person name="Yao W."/>
            <person name="Zhao P."/>
            <person name="Cao D."/>
            <person name="Yu H."/>
            <person name="Li K."/>
            <person name="Poudel K."/>
            <person name="Zhao D."/>
            <person name="Zhang F."/>
            <person name="Xia X."/>
            <person name="Chen L."/>
            <person name="Wang Q."/>
            <person name="Jing D."/>
            <person name="Cao S."/>
        </authorList>
    </citation>
    <scope>NUCLEOTIDE SEQUENCE [LARGE SCALE GENOMIC DNA]</scope>
</reference>
<feature type="region of interest" description="Disordered" evidence="1">
    <location>
        <begin position="142"/>
        <end position="166"/>
    </location>
</feature>
<reference evidence="6" key="4">
    <citation type="submission" date="2025-04" db="UniProtKB">
        <authorList>
            <consortium name="RefSeq"/>
        </authorList>
    </citation>
    <scope>IDENTIFICATION</scope>
    <source>
        <tissue evidence="6">Leaf</tissue>
    </source>
</reference>
<dbReference type="PROSITE" id="PS50076">
    <property type="entry name" value="DNAJ_2"/>
    <property type="match status" value="1"/>
</dbReference>
<feature type="compositionally biased region" description="Basic and acidic residues" evidence="1">
    <location>
        <begin position="279"/>
        <end position="297"/>
    </location>
</feature>
<evidence type="ECO:0000313" key="4">
    <source>
        <dbReference type="Proteomes" id="UP000197138"/>
    </source>
</evidence>
<dbReference type="EMBL" id="MTKT01000666">
    <property type="protein sequence ID" value="OWM89292.1"/>
    <property type="molecule type" value="Genomic_DNA"/>
</dbReference>
<dbReference type="SUPFAM" id="SSF46565">
    <property type="entry name" value="Chaperone J-domain"/>
    <property type="match status" value="1"/>
</dbReference>
<evidence type="ECO:0000313" key="5">
    <source>
        <dbReference type="Proteomes" id="UP000515151"/>
    </source>
</evidence>
<accession>A0A218XYD3</accession>
<dbReference type="CDD" id="cd06257">
    <property type="entry name" value="DnaJ"/>
    <property type="match status" value="1"/>
</dbReference>
<dbReference type="RefSeq" id="XP_031386108.1">
    <property type="nucleotide sequence ID" value="XM_031530248.1"/>
</dbReference>
<feature type="region of interest" description="Disordered" evidence="1">
    <location>
        <begin position="230"/>
        <end position="345"/>
    </location>
</feature>
<proteinExistence type="predicted"/>
<evidence type="ECO:0000313" key="3">
    <source>
        <dbReference type="EMBL" id="OWM89292.1"/>
    </source>
</evidence>
<dbReference type="PANTHER" id="PTHR44137">
    <property type="entry name" value="BNAC03G44070D PROTEIN"/>
    <property type="match status" value="1"/>
</dbReference>